<evidence type="ECO:0000256" key="4">
    <source>
        <dbReference type="SAM" id="MobiDB-lite"/>
    </source>
</evidence>
<dbReference type="PANTHER" id="PTHR13793:SF164">
    <property type="entry name" value="ALHAMBRA, ISOFORM P"/>
    <property type="match status" value="1"/>
</dbReference>
<keyword evidence="3" id="KW-0862">Zinc</keyword>
<dbReference type="InterPro" id="IPR050701">
    <property type="entry name" value="Histone_Mod_Regulator"/>
</dbReference>
<feature type="compositionally biased region" description="Low complexity" evidence="4">
    <location>
        <begin position="291"/>
        <end position="303"/>
    </location>
</feature>
<evidence type="ECO:0000256" key="2">
    <source>
        <dbReference type="ARBA" id="ARBA00022771"/>
    </source>
</evidence>
<dbReference type="Proteomes" id="UP000887565">
    <property type="component" value="Unplaced"/>
</dbReference>
<organism evidence="6 7">
    <name type="scientific">Romanomermis culicivorax</name>
    <name type="common">Nematode worm</name>
    <dbReference type="NCBI Taxonomy" id="13658"/>
    <lineage>
        <taxon>Eukaryota</taxon>
        <taxon>Metazoa</taxon>
        <taxon>Ecdysozoa</taxon>
        <taxon>Nematoda</taxon>
        <taxon>Enoplea</taxon>
        <taxon>Dorylaimia</taxon>
        <taxon>Mermithida</taxon>
        <taxon>Mermithoidea</taxon>
        <taxon>Mermithidae</taxon>
        <taxon>Romanomermis</taxon>
    </lineage>
</organism>
<evidence type="ECO:0000256" key="1">
    <source>
        <dbReference type="ARBA" id="ARBA00022723"/>
    </source>
</evidence>
<dbReference type="PANTHER" id="PTHR13793">
    <property type="entry name" value="PHD FINGER PROTEINS"/>
    <property type="match status" value="1"/>
</dbReference>
<dbReference type="InterPro" id="IPR013083">
    <property type="entry name" value="Znf_RING/FYVE/PHD"/>
</dbReference>
<protein>
    <submittedName>
        <fullName evidence="7">PHD-type domain-containing protein</fullName>
    </submittedName>
</protein>
<reference evidence="7" key="1">
    <citation type="submission" date="2022-11" db="UniProtKB">
        <authorList>
            <consortium name="WormBaseParasite"/>
        </authorList>
    </citation>
    <scope>IDENTIFICATION</scope>
</reference>
<dbReference type="Gene3D" id="3.30.40.10">
    <property type="entry name" value="Zinc/RING finger domain, C3HC4 (zinc finger)"/>
    <property type="match status" value="1"/>
</dbReference>
<dbReference type="GO" id="GO:0031491">
    <property type="term" value="F:nucleosome binding"/>
    <property type="evidence" value="ECO:0007669"/>
    <property type="project" value="TreeGrafter"/>
</dbReference>
<feature type="compositionally biased region" description="Low complexity" evidence="4">
    <location>
        <begin position="218"/>
        <end position="241"/>
    </location>
</feature>
<sequence length="529" mass="57770">CYGIVSVPAGPWFCEKCLSQEKTGKVKCELCPMREGAVKHTDNGGWAHVVCALYIPEVRFGNVTTMDPIILSGVPSDRFSRICYICEERGLMEMKSEGACMQCNKLGCKAAFHVTWYIDDVFSFSFISHFFISSAQQEGLLCEESGQMDNIKYCGYCSHHFKKIKKDSNIKVVPPYKPVKLPKMTQNANNTESLNALIPSVAALNSNFAPSTNISYPNSVKNPTNVNNNSGSNAGSPNSINHSPKSNPNGSFSPTKDPPNRIISTKNPRSSPLNGGGPLKNQPKTLENHHSTSSPVSNHSSSHGTMSTSVASTLNDAHLINSIVSVASSSTGAAAVTMQRPLSSSTGFSSNVTPTVATSASATGAVIGHHSPSAPTAALTNGPMINPTAAIVPLTRSSKRVGICISLRYFPQRNYQNQCYTNNLTRNNPNFLQARQRTFLPTTYLSFWREAPEKFTGSNAEQEPCIDNWLMPGVLKVESLDRITDQIRHFSNSKQFNQPRGCIVKLAKYPHVELNYIFLAEELRDCNDC</sequence>
<name>A0A915JQX3_ROMCU</name>
<dbReference type="GO" id="GO:0042393">
    <property type="term" value="F:histone binding"/>
    <property type="evidence" value="ECO:0007669"/>
    <property type="project" value="TreeGrafter"/>
</dbReference>
<evidence type="ECO:0000313" key="6">
    <source>
        <dbReference type="Proteomes" id="UP000887565"/>
    </source>
</evidence>
<keyword evidence="6" id="KW-1185">Reference proteome</keyword>
<dbReference type="InterPro" id="IPR034732">
    <property type="entry name" value="EPHD"/>
</dbReference>
<feature type="compositionally biased region" description="Polar residues" evidence="4">
    <location>
        <begin position="262"/>
        <end position="273"/>
    </location>
</feature>
<evidence type="ECO:0000313" key="7">
    <source>
        <dbReference type="WBParaSite" id="nRc.2.0.1.t28498-RA"/>
    </source>
</evidence>
<evidence type="ECO:0000259" key="5">
    <source>
        <dbReference type="PROSITE" id="PS51805"/>
    </source>
</evidence>
<feature type="domain" description="PHD-type" evidence="5">
    <location>
        <begin position="25"/>
        <end position="161"/>
    </location>
</feature>
<dbReference type="GO" id="GO:0005634">
    <property type="term" value="C:nucleus"/>
    <property type="evidence" value="ECO:0007669"/>
    <property type="project" value="TreeGrafter"/>
</dbReference>
<dbReference type="Pfam" id="PF13832">
    <property type="entry name" value="zf-HC5HC2H_2"/>
    <property type="match status" value="1"/>
</dbReference>
<dbReference type="AlphaFoldDB" id="A0A915JQX3"/>
<keyword evidence="1" id="KW-0479">Metal-binding</keyword>
<keyword evidence="2" id="KW-0863">Zinc-finger</keyword>
<evidence type="ECO:0000256" key="3">
    <source>
        <dbReference type="ARBA" id="ARBA00022833"/>
    </source>
</evidence>
<dbReference type="PROSITE" id="PS51805">
    <property type="entry name" value="EPHD"/>
    <property type="match status" value="1"/>
</dbReference>
<dbReference type="GO" id="GO:0006357">
    <property type="term" value="P:regulation of transcription by RNA polymerase II"/>
    <property type="evidence" value="ECO:0007669"/>
    <property type="project" value="TreeGrafter"/>
</dbReference>
<feature type="region of interest" description="Disordered" evidence="4">
    <location>
        <begin position="215"/>
        <end position="308"/>
    </location>
</feature>
<dbReference type="GO" id="GO:0008270">
    <property type="term" value="F:zinc ion binding"/>
    <property type="evidence" value="ECO:0007669"/>
    <property type="project" value="UniProtKB-KW"/>
</dbReference>
<proteinExistence type="predicted"/>
<accession>A0A915JQX3</accession>
<dbReference type="WBParaSite" id="nRc.2.0.1.t28498-RA">
    <property type="protein sequence ID" value="nRc.2.0.1.t28498-RA"/>
    <property type="gene ID" value="nRc.2.0.1.g28498"/>
</dbReference>
<feature type="compositionally biased region" description="Polar residues" evidence="4">
    <location>
        <begin position="242"/>
        <end position="254"/>
    </location>
</feature>